<name>A0A1M5TG48_9ACTN</name>
<accession>A0A1M5TG48</accession>
<protein>
    <recommendedName>
        <fullName evidence="1">GmrSD restriction endonucleases N-terminal domain-containing protein</fullName>
    </recommendedName>
</protein>
<dbReference type="PANTHER" id="PTHR39639:SF1">
    <property type="entry name" value="DUF262 DOMAIN-CONTAINING PROTEIN"/>
    <property type="match status" value="1"/>
</dbReference>
<evidence type="ECO:0000259" key="1">
    <source>
        <dbReference type="Pfam" id="PF03235"/>
    </source>
</evidence>
<evidence type="ECO:0000313" key="2">
    <source>
        <dbReference type="EMBL" id="SHH49630.1"/>
    </source>
</evidence>
<gene>
    <name evidence="2" type="ORF">SAMN05443575_4004</name>
</gene>
<organism evidence="2 3">
    <name type="scientific">Jatrophihabitans endophyticus</name>
    <dbReference type="NCBI Taxonomy" id="1206085"/>
    <lineage>
        <taxon>Bacteria</taxon>
        <taxon>Bacillati</taxon>
        <taxon>Actinomycetota</taxon>
        <taxon>Actinomycetes</taxon>
        <taxon>Jatrophihabitantales</taxon>
        <taxon>Jatrophihabitantaceae</taxon>
        <taxon>Jatrophihabitans</taxon>
    </lineage>
</organism>
<dbReference type="PANTHER" id="PTHR39639">
    <property type="entry name" value="CHROMOSOME 16, WHOLE GENOME SHOTGUN SEQUENCE"/>
    <property type="match status" value="1"/>
</dbReference>
<dbReference type="Gene3D" id="3.30.950.30">
    <property type="entry name" value="Schlafen, AAA domain"/>
    <property type="match status" value="1"/>
</dbReference>
<dbReference type="RefSeq" id="WP_073392183.1">
    <property type="nucleotide sequence ID" value="NZ_FQVU01000006.1"/>
</dbReference>
<dbReference type="OrthoDB" id="9787127at2"/>
<proteinExistence type="predicted"/>
<dbReference type="AlphaFoldDB" id="A0A1M5TG48"/>
<dbReference type="InterPro" id="IPR038461">
    <property type="entry name" value="Schlafen_AlbA_2_dom_sf"/>
</dbReference>
<dbReference type="Pfam" id="PF03235">
    <property type="entry name" value="GmrSD_N"/>
    <property type="match status" value="1"/>
</dbReference>
<dbReference type="Proteomes" id="UP000186132">
    <property type="component" value="Unassembled WGS sequence"/>
</dbReference>
<evidence type="ECO:0000313" key="3">
    <source>
        <dbReference type="Proteomes" id="UP000186132"/>
    </source>
</evidence>
<sequence>MADLDSSPKSIQSLYAWYSEGQLWVNRRYQRKLVWTLEEKQKLTESVLKRYPIPAILLAEREQGGYEVIDGLQRLHTLMSFIETSFPGSDGRYFNVSEYPTANTRSAEGVFHVVGTDEDRLSPREVGTYLDYSMAISVMRNATDEEIDEVFSRINTYGHRLSDQERRQAGVQNQFSRLVRSLSSDIRGDVSDDILSLVDMPQVSIDLPMTRHGYSVAAGEVFWVNEGILRSTDLRDSMDEQCIADVAASVITGSLIARSKDALDEVYRDGSEAGRALESALAGYGSDKFTAEFKYIVDQVRLICTENGVSIKLRNLLFARSSTNPYPAVFAVLAIALHELFVQDGLQIANFSAVRESLRNLDRRIDTSRGSTSPQERRQNINTIKGLIAPHLVDAQARELYDRQSTVDIDDTIRRSEVEAPHFELKQGLLRLDDTRGMDTAVLPAIIETICAIANNGTGRTGCLILGVADKPQDASRIEQLDKITPRMVGQRAVVGVRREAVKLGETPEAYFQRLRDAIGNSQLSEPLRSAVLAGLSFNDYFGLGVILINIPAQAEVSSIGERVYVRAGDQTKEVAGIELINVARRF</sequence>
<feature type="domain" description="GmrSD restriction endonucleases N-terminal" evidence="1">
    <location>
        <begin position="24"/>
        <end position="168"/>
    </location>
</feature>
<reference evidence="2 3" key="1">
    <citation type="submission" date="2016-11" db="EMBL/GenBank/DDBJ databases">
        <authorList>
            <person name="Jaros S."/>
            <person name="Januszkiewicz K."/>
            <person name="Wedrychowicz H."/>
        </authorList>
    </citation>
    <scope>NUCLEOTIDE SEQUENCE [LARGE SCALE GENOMIC DNA]</scope>
    <source>
        <strain evidence="2 3">DSM 45627</strain>
    </source>
</reference>
<dbReference type="EMBL" id="FQVU01000006">
    <property type="protein sequence ID" value="SHH49630.1"/>
    <property type="molecule type" value="Genomic_DNA"/>
</dbReference>
<keyword evidence="3" id="KW-1185">Reference proteome</keyword>
<dbReference type="InterPro" id="IPR004919">
    <property type="entry name" value="GmrSD_N"/>
</dbReference>